<evidence type="ECO:0000313" key="6">
    <source>
        <dbReference type="Proteomes" id="UP000256601"/>
    </source>
</evidence>
<dbReference type="GeneID" id="2906784"/>
<gene>
    <name evidence="4" type="ORF">B0I71DRAFT_127497</name>
    <name evidence="3" type="ORF">YALI1_B21042g</name>
</gene>
<protein>
    <submittedName>
        <fullName evidence="4">4'-phosphopantetheinyl transferase superfamily</fullName>
    </submittedName>
</protein>
<dbReference type="Proteomes" id="UP000182444">
    <property type="component" value="Chromosome 1B"/>
</dbReference>
<dbReference type="SUPFAM" id="SSF56214">
    <property type="entry name" value="4'-phosphopantetheinyl transferase"/>
    <property type="match status" value="1"/>
</dbReference>
<name>A0A1H6PSB4_YARLL</name>
<dbReference type="InterPro" id="IPR037143">
    <property type="entry name" value="4-PPantetheinyl_Trfase_dom_sf"/>
</dbReference>
<dbReference type="VEuPathDB" id="FungiDB:YALI1_B21042g"/>
<dbReference type="AlphaFoldDB" id="A0A1H6PSB4"/>
<dbReference type="KEGG" id="yli:2906784"/>
<proteinExistence type="predicted"/>
<dbReference type="EMBL" id="KZ858953">
    <property type="protein sequence ID" value="RDW28391.1"/>
    <property type="molecule type" value="Genomic_DNA"/>
</dbReference>
<sequence length="123" mass="14339">MTSIGVDILRTARIGHILAGKTRERFVRKILHPSEITRMTKYPDHVQFVASTFSTKEALFKTLDRQDQKLFEFKEWCRGVDEVTGRRLISNPGYRLMDHEEFVVSVSHDGDYTIANVLRKKKE</sequence>
<reference evidence="4 6" key="2">
    <citation type="submission" date="2018-07" db="EMBL/GenBank/DDBJ databases">
        <title>Draft Genome Assemblies for Five Robust Yarrowia lipolytica Strains Exhibiting High Lipid Production and Pentose Sugar Utilization and Sugar Alcohol Secretion from Undetoxified Lignocellulosic Biomass Hydrolysates.</title>
        <authorList>
            <consortium name="DOE Joint Genome Institute"/>
            <person name="Walker C."/>
            <person name="Ryu S."/>
            <person name="Na H."/>
            <person name="Zane M."/>
            <person name="LaButti K."/>
            <person name="Lipzen A."/>
            <person name="Haridas S."/>
            <person name="Barry K."/>
            <person name="Grigoriev I.V."/>
            <person name="Quarterman J."/>
            <person name="Slininger P."/>
            <person name="Dien B."/>
            <person name="Trinh C.T."/>
        </authorList>
    </citation>
    <scope>NUCLEOTIDE SEQUENCE [LARGE SCALE GENOMIC DNA]</scope>
    <source>
        <strain evidence="4 6">YB392</strain>
    </source>
</reference>
<dbReference type="GO" id="GO:0000287">
    <property type="term" value="F:magnesium ion binding"/>
    <property type="evidence" value="ECO:0007669"/>
    <property type="project" value="InterPro"/>
</dbReference>
<organism evidence="3 5">
    <name type="scientific">Yarrowia lipolytica</name>
    <name type="common">Candida lipolytica</name>
    <dbReference type="NCBI Taxonomy" id="4952"/>
    <lineage>
        <taxon>Eukaryota</taxon>
        <taxon>Fungi</taxon>
        <taxon>Dikarya</taxon>
        <taxon>Ascomycota</taxon>
        <taxon>Saccharomycotina</taxon>
        <taxon>Dipodascomycetes</taxon>
        <taxon>Dipodascales</taxon>
        <taxon>Dipodascales incertae sedis</taxon>
        <taxon>Yarrowia</taxon>
    </lineage>
</organism>
<evidence type="ECO:0000313" key="5">
    <source>
        <dbReference type="Proteomes" id="UP000182444"/>
    </source>
</evidence>
<reference evidence="3 5" key="1">
    <citation type="journal article" date="2016" name="PLoS ONE">
        <title>Sequence Assembly of Yarrowia lipolytica Strain W29/CLIB89 Shows Transposable Element Diversity.</title>
        <authorList>
            <person name="Magnan C."/>
            <person name="Yu J."/>
            <person name="Chang I."/>
            <person name="Jahn E."/>
            <person name="Kanomata Y."/>
            <person name="Wu J."/>
            <person name="Zeller M."/>
            <person name="Oakes M."/>
            <person name="Baldi P."/>
            <person name="Sandmeyer S."/>
        </authorList>
    </citation>
    <scope>NUCLEOTIDE SEQUENCE [LARGE SCALE GENOMIC DNA]</scope>
    <source>
        <strain evidence="3">CLIB89</strain>
        <strain evidence="5">CLIB89(W29)</strain>
    </source>
</reference>
<dbReference type="eggNOG" id="ENOG502SDWS">
    <property type="taxonomic scope" value="Eukaryota"/>
</dbReference>
<evidence type="ECO:0000256" key="1">
    <source>
        <dbReference type="ARBA" id="ARBA00022679"/>
    </source>
</evidence>
<dbReference type="EMBL" id="CP017554">
    <property type="protein sequence ID" value="AOW01776.1"/>
    <property type="molecule type" value="Genomic_DNA"/>
</dbReference>
<evidence type="ECO:0000313" key="3">
    <source>
        <dbReference type="EMBL" id="AOW01776.1"/>
    </source>
</evidence>
<dbReference type="GO" id="GO:0008897">
    <property type="term" value="F:holo-[acyl-carrier-protein] synthase activity"/>
    <property type="evidence" value="ECO:0007669"/>
    <property type="project" value="InterPro"/>
</dbReference>
<dbReference type="Pfam" id="PF01648">
    <property type="entry name" value="ACPS"/>
    <property type="match status" value="1"/>
</dbReference>
<dbReference type="VEuPathDB" id="FungiDB:YALI0_B16082g"/>
<feature type="domain" description="4'-phosphopantetheinyl transferase" evidence="2">
    <location>
        <begin position="3"/>
        <end position="115"/>
    </location>
</feature>
<evidence type="ECO:0000259" key="2">
    <source>
        <dbReference type="Pfam" id="PF01648"/>
    </source>
</evidence>
<dbReference type="Proteomes" id="UP000256601">
    <property type="component" value="Unassembled WGS sequence"/>
</dbReference>
<dbReference type="Gene3D" id="3.90.470.20">
    <property type="entry name" value="4'-phosphopantetheinyl transferase domain"/>
    <property type="match status" value="1"/>
</dbReference>
<dbReference type="InterPro" id="IPR008278">
    <property type="entry name" value="4-PPantetheinyl_Trfase_dom"/>
</dbReference>
<keyword evidence="1 4" id="KW-0808">Transferase</keyword>
<dbReference type="OMA" id="CCKEAVF"/>
<accession>A0A1H6PSB4</accession>
<evidence type="ECO:0000313" key="4">
    <source>
        <dbReference type="EMBL" id="RDW28391.1"/>
    </source>
</evidence>